<keyword evidence="3 6" id="KW-1133">Transmembrane helix</keyword>
<feature type="transmembrane region" description="Helical" evidence="6">
    <location>
        <begin position="838"/>
        <end position="863"/>
    </location>
</feature>
<feature type="transmembrane region" description="Helical" evidence="6">
    <location>
        <begin position="653"/>
        <end position="672"/>
    </location>
</feature>
<feature type="transmembrane region" description="Helical" evidence="6">
    <location>
        <begin position="903"/>
        <end position="925"/>
    </location>
</feature>
<proteinExistence type="predicted"/>
<keyword evidence="8" id="KW-1185">Reference proteome</keyword>
<protein>
    <submittedName>
        <fullName evidence="9">Uncharacterized protein LOC113511257</fullName>
    </submittedName>
</protein>
<dbReference type="PRINTS" id="PR00171">
    <property type="entry name" value="SUGRTRNSPORT"/>
</dbReference>
<keyword evidence="2 6" id="KW-0812">Transmembrane</keyword>
<evidence type="ECO:0000256" key="5">
    <source>
        <dbReference type="ARBA" id="ARBA00023180"/>
    </source>
</evidence>
<feature type="transmembrane region" description="Helical" evidence="6">
    <location>
        <begin position="396"/>
        <end position="414"/>
    </location>
</feature>
<dbReference type="Proteomes" id="UP001652740">
    <property type="component" value="Unplaced"/>
</dbReference>
<feature type="transmembrane region" description="Helical" evidence="6">
    <location>
        <begin position="595"/>
        <end position="616"/>
    </location>
</feature>
<feature type="domain" description="Major facilitator superfamily (MFS) profile" evidence="7">
    <location>
        <begin position="499"/>
        <end position="929"/>
    </location>
</feature>
<feature type="transmembrane region" description="Helical" evidence="6">
    <location>
        <begin position="742"/>
        <end position="767"/>
    </location>
</feature>
<feature type="transmembrane region" description="Helical" evidence="6">
    <location>
        <begin position="541"/>
        <end position="562"/>
    </location>
</feature>
<dbReference type="InterPro" id="IPR003663">
    <property type="entry name" value="Sugar/inositol_transpt"/>
</dbReference>
<keyword evidence="5" id="KW-0325">Glycoprotein</keyword>
<feature type="transmembrane region" description="Helical" evidence="6">
    <location>
        <begin position="174"/>
        <end position="193"/>
    </location>
</feature>
<feature type="transmembrane region" description="Helical" evidence="6">
    <location>
        <begin position="116"/>
        <end position="137"/>
    </location>
</feature>
<feature type="transmembrane region" description="Helical" evidence="6">
    <location>
        <begin position="263"/>
        <end position="290"/>
    </location>
</feature>
<organism evidence="8 9">
    <name type="scientific">Galleria mellonella</name>
    <name type="common">Greater wax moth</name>
    <dbReference type="NCBI Taxonomy" id="7137"/>
    <lineage>
        <taxon>Eukaryota</taxon>
        <taxon>Metazoa</taxon>
        <taxon>Ecdysozoa</taxon>
        <taxon>Arthropoda</taxon>
        <taxon>Hexapoda</taxon>
        <taxon>Insecta</taxon>
        <taxon>Pterygota</taxon>
        <taxon>Neoptera</taxon>
        <taxon>Endopterygota</taxon>
        <taxon>Lepidoptera</taxon>
        <taxon>Glossata</taxon>
        <taxon>Ditrysia</taxon>
        <taxon>Pyraloidea</taxon>
        <taxon>Pyralidae</taxon>
        <taxon>Galleriinae</taxon>
        <taxon>Galleria</taxon>
    </lineage>
</organism>
<feature type="transmembrane region" description="Helical" evidence="6">
    <location>
        <begin position="327"/>
        <end position="348"/>
    </location>
</feature>
<name>A0ABM3MA14_GALME</name>
<comment type="subcellular location">
    <subcellularLocation>
        <location evidence="1">Membrane</location>
        <topology evidence="1">Multi-pass membrane protein</topology>
    </subcellularLocation>
</comment>
<dbReference type="InterPro" id="IPR036259">
    <property type="entry name" value="MFS_trans_sf"/>
</dbReference>
<feature type="transmembrane region" description="Helical" evidence="6">
    <location>
        <begin position="302"/>
        <end position="320"/>
    </location>
</feature>
<evidence type="ECO:0000256" key="6">
    <source>
        <dbReference type="SAM" id="Phobius"/>
    </source>
</evidence>
<accession>A0ABM3MA14</accession>
<dbReference type="SUPFAM" id="SSF103473">
    <property type="entry name" value="MFS general substrate transporter"/>
    <property type="match status" value="2"/>
</dbReference>
<feature type="transmembrane region" description="Helical" evidence="6">
    <location>
        <begin position="91"/>
        <end position="110"/>
    </location>
</feature>
<evidence type="ECO:0000256" key="4">
    <source>
        <dbReference type="ARBA" id="ARBA00023136"/>
    </source>
</evidence>
<dbReference type="InterPro" id="IPR020846">
    <property type="entry name" value="MFS_dom"/>
</dbReference>
<feature type="transmembrane region" description="Helical" evidence="6">
    <location>
        <begin position="18"/>
        <end position="40"/>
    </location>
</feature>
<evidence type="ECO:0000256" key="3">
    <source>
        <dbReference type="ARBA" id="ARBA00022989"/>
    </source>
</evidence>
<feature type="transmembrane region" description="Helical" evidence="6">
    <location>
        <begin position="628"/>
        <end position="647"/>
    </location>
</feature>
<sequence>MLNNSDLPPKQGKTTMQWIIAILVNTTLLTYGMQAGWISPMTRVLQSKTSLVVQQPISDASLTWIASIMPIMAVFGVPLYTYLADKYGRRIGVLAIAVPQAICWIIKMVTTSVPGLLIARICAGVAAGGCFCITPMYVKELSQDNIRGLLVSLMGLNQNLGFLFMYAMGAFLDYYTVLWIAVWLPLVLIALLIKIPESPAFLVKLGKYEAAASTVALLRGWKPDDKEVVHEIDSMKTEDTYFKTLPHISFISILKNKPWRKGLLMIMTVITCQAFNGSFAIVTYASTILVTSGVTISPDVQTLSIPAVMIVGSAISIVCVERMGRKVMLSSAFGITVVSLLCLASIMLVQHQGGSVPGWLPVFAIVAAVWAYAAGVAPIPYVVMAEMFNFQIRAKVLGCLVTYAWFISFVQLFAFTPISNALGTYTMFYCFAGTNLLGVVIALVLLPETKGKTVDEITLILFKSIVLYCLMQKKMGDKKSESCITSKNKDGHTYMQWLVAIIVNTALLNYGLQIAWISPMTKVLQSETSSVVAKPISDENWSWIASVVPMMAVLGVPFYTYLSDKYGRKVGVVAIAVPQALCWIIKLLTTTVPGLLTARICAGIAAGGCFTVIPMYIKELSQDNIRGLLVSLVGLNQNLGYIIMYAMGAYLEYYTVLWIVVWLPLVLILFLMKAPESPAFLVKIGKYEAAASTIAFLRGREPTDKEVVNEITYMRNEDMYFKSLPPITFLCIFKNKPWRKGIFLLILLGGIQACNGCFAIITYISSILGSSGVTISVELQSLSIPAFMILGSIVTILTVDRLGRKPLLVITYAITVASFLCLASIMLVQHQGGSVPGWLPVLAIVTAMWAYATGVTSVPGVIMAEMFNFQIRAKVVGLVTMSAWSVTFLGVFAYTPISNIVGMYATFYGFAGVNLLGFFVCLVLVPETKGKTVEEIELMLSGGDMIESKNEKRDSLI</sequence>
<dbReference type="Pfam" id="PF00083">
    <property type="entry name" value="Sugar_tr"/>
    <property type="match status" value="2"/>
</dbReference>
<gene>
    <name evidence="9" type="primary">LOC113511257</name>
</gene>
<dbReference type="PANTHER" id="PTHR48021">
    <property type="match status" value="1"/>
</dbReference>
<evidence type="ECO:0000256" key="2">
    <source>
        <dbReference type="ARBA" id="ARBA00022692"/>
    </source>
</evidence>
<dbReference type="PROSITE" id="PS50850">
    <property type="entry name" value="MFS"/>
    <property type="match status" value="2"/>
</dbReference>
<dbReference type="Gene3D" id="1.20.1250.20">
    <property type="entry name" value="MFS general substrate transporter like domains"/>
    <property type="match status" value="2"/>
</dbReference>
<dbReference type="InterPro" id="IPR050549">
    <property type="entry name" value="MFS_Trehalose_Transporter"/>
</dbReference>
<evidence type="ECO:0000313" key="8">
    <source>
        <dbReference type="Proteomes" id="UP001652740"/>
    </source>
</evidence>
<feature type="transmembrane region" description="Helical" evidence="6">
    <location>
        <begin position="360"/>
        <end position="384"/>
    </location>
</feature>
<feature type="domain" description="Major facilitator superfamily (MFS) profile" evidence="7">
    <location>
        <begin position="20"/>
        <end position="450"/>
    </location>
</feature>
<feature type="transmembrane region" description="Helical" evidence="6">
    <location>
        <begin position="149"/>
        <end position="168"/>
    </location>
</feature>
<feature type="transmembrane region" description="Helical" evidence="6">
    <location>
        <begin position="497"/>
        <end position="521"/>
    </location>
</feature>
<feature type="transmembrane region" description="Helical" evidence="6">
    <location>
        <begin position="779"/>
        <end position="799"/>
    </location>
</feature>
<evidence type="ECO:0000256" key="1">
    <source>
        <dbReference type="ARBA" id="ARBA00004141"/>
    </source>
</evidence>
<feature type="transmembrane region" description="Helical" evidence="6">
    <location>
        <begin position="60"/>
        <end position="84"/>
    </location>
</feature>
<evidence type="ECO:0000313" key="9">
    <source>
        <dbReference type="RefSeq" id="XP_052748279.1"/>
    </source>
</evidence>
<dbReference type="InterPro" id="IPR005829">
    <property type="entry name" value="Sugar_transporter_CS"/>
</dbReference>
<dbReference type="InterPro" id="IPR005828">
    <property type="entry name" value="MFS_sugar_transport-like"/>
</dbReference>
<feature type="transmembrane region" description="Helical" evidence="6">
    <location>
        <begin position="569"/>
        <end position="589"/>
    </location>
</feature>
<dbReference type="PROSITE" id="PS00216">
    <property type="entry name" value="SUGAR_TRANSPORT_1"/>
    <property type="match status" value="2"/>
</dbReference>
<reference evidence="9" key="1">
    <citation type="submission" date="2025-08" db="UniProtKB">
        <authorList>
            <consortium name="RefSeq"/>
        </authorList>
    </citation>
    <scope>IDENTIFICATION</scope>
    <source>
        <tissue evidence="9">Whole larvae</tissue>
    </source>
</reference>
<keyword evidence="4 6" id="KW-0472">Membrane</keyword>
<dbReference type="GeneID" id="113511257"/>
<feature type="transmembrane region" description="Helical" evidence="6">
    <location>
        <begin position="875"/>
        <end position="897"/>
    </location>
</feature>
<dbReference type="PANTHER" id="PTHR48021:SF33">
    <property type="entry name" value="AT22075P-RELATED"/>
    <property type="match status" value="1"/>
</dbReference>
<evidence type="ECO:0000259" key="7">
    <source>
        <dbReference type="PROSITE" id="PS50850"/>
    </source>
</evidence>
<feature type="transmembrane region" description="Helical" evidence="6">
    <location>
        <begin position="806"/>
        <end position="826"/>
    </location>
</feature>
<feature type="transmembrane region" description="Helical" evidence="6">
    <location>
        <begin position="426"/>
        <end position="446"/>
    </location>
</feature>
<dbReference type="RefSeq" id="XP_052748279.1">
    <property type="nucleotide sequence ID" value="XM_052892319.1"/>
</dbReference>